<sequence>MTTDVPHPYSITVEPLKKPEGQFGWLLRRNGTLIERSDRPFTTEAKAFENALRAIEIDTKPRVGGPR</sequence>
<reference evidence="2" key="1">
    <citation type="journal article" date="2019" name="Int. J. Syst. Evol. Microbiol.">
        <title>The Global Catalogue of Microorganisms (GCM) 10K type strain sequencing project: providing services to taxonomists for standard genome sequencing and annotation.</title>
        <authorList>
            <consortium name="The Broad Institute Genomics Platform"/>
            <consortium name="The Broad Institute Genome Sequencing Center for Infectious Disease"/>
            <person name="Wu L."/>
            <person name="Ma J."/>
        </authorList>
    </citation>
    <scope>NUCLEOTIDE SEQUENCE [LARGE SCALE GENOMIC DNA]</scope>
    <source>
        <strain evidence="2">NBRC 103632</strain>
    </source>
</reference>
<gene>
    <name evidence="1" type="ORF">GCM10007890_59880</name>
</gene>
<evidence type="ECO:0000313" key="2">
    <source>
        <dbReference type="Proteomes" id="UP001157440"/>
    </source>
</evidence>
<name>A0AA37TM54_9HYPH</name>
<keyword evidence="2" id="KW-1185">Reference proteome</keyword>
<comment type="caution">
    <text evidence="1">The sequence shown here is derived from an EMBL/GenBank/DDBJ whole genome shotgun (WGS) entry which is preliminary data.</text>
</comment>
<evidence type="ECO:0008006" key="3">
    <source>
        <dbReference type="Google" id="ProtNLM"/>
    </source>
</evidence>
<dbReference type="EMBL" id="BSPL01000033">
    <property type="protein sequence ID" value="GLS73973.1"/>
    <property type="molecule type" value="Genomic_DNA"/>
</dbReference>
<proteinExistence type="predicted"/>
<protein>
    <recommendedName>
        <fullName evidence="3">DUF1508 domain-containing protein</fullName>
    </recommendedName>
</protein>
<accession>A0AA37TM54</accession>
<organism evidence="1 2">
    <name type="scientific">Methylobacterium tardum</name>
    <dbReference type="NCBI Taxonomy" id="374432"/>
    <lineage>
        <taxon>Bacteria</taxon>
        <taxon>Pseudomonadati</taxon>
        <taxon>Pseudomonadota</taxon>
        <taxon>Alphaproteobacteria</taxon>
        <taxon>Hyphomicrobiales</taxon>
        <taxon>Methylobacteriaceae</taxon>
        <taxon>Methylobacterium</taxon>
    </lineage>
</organism>
<evidence type="ECO:0000313" key="1">
    <source>
        <dbReference type="EMBL" id="GLS73973.1"/>
    </source>
</evidence>
<dbReference type="Proteomes" id="UP001157440">
    <property type="component" value="Unassembled WGS sequence"/>
</dbReference>
<dbReference type="RefSeq" id="WP_238195415.1">
    <property type="nucleotide sequence ID" value="NZ_BPQZ01000005.1"/>
</dbReference>
<dbReference type="AlphaFoldDB" id="A0AA37TM54"/>